<dbReference type="AlphaFoldDB" id="A0A6L5P1P6"/>
<sequence>MAYLTKRGNKWQARISWRDDDGKLHQKSKSGFDTKQQAKQYAIKLEKERLDGINVENDPTFADYFDDWFKTYKKAHITPVTARHYIWTQNRIEEYFKKQKIKKVSRRNYQKFINWYGKDHAPQSVKKLNSQCRACVRSAVNDGIIAKNFTEDINLVWNEDKKVKVKYLSIEETQKLIKTLLNGRDPRYTARYMILTAIYSGARLGEIMALSWPDINEIWKTISITKASNYHVDGSDKKTKNDSSVRTIRVNQELINLLNELRTNQKDKVFRNQEGTVPGSNGVNKVLRHAMKKAGIGDKGAFHFHSLRHVHVAYLLSQGVDIYAISQRLGHKDISTTTKDYAYLINEMKAKSESHVEDLLDGLNSDSDAQMMHKSNQK</sequence>
<dbReference type="PANTHER" id="PTHR30349:SF64">
    <property type="entry name" value="PROPHAGE INTEGRASE INTD-RELATED"/>
    <property type="match status" value="1"/>
</dbReference>
<comment type="caution">
    <text evidence="7">The sequence shown here is derived from an EMBL/GenBank/DDBJ whole genome shotgun (WGS) entry which is preliminary data.</text>
</comment>
<comment type="similarity">
    <text evidence="1">Belongs to the 'phage' integrase family.</text>
</comment>
<dbReference type="InterPro" id="IPR028259">
    <property type="entry name" value="AP2-like_int_N"/>
</dbReference>
<dbReference type="GO" id="GO:0003677">
    <property type="term" value="F:DNA binding"/>
    <property type="evidence" value="ECO:0007669"/>
    <property type="project" value="UniProtKB-UniRule"/>
</dbReference>
<dbReference type="InterPro" id="IPR002104">
    <property type="entry name" value="Integrase_catalytic"/>
</dbReference>
<feature type="domain" description="Core-binding (CB)" evidence="6">
    <location>
        <begin position="59"/>
        <end position="140"/>
    </location>
</feature>
<dbReference type="RefSeq" id="WP_109915953.1">
    <property type="nucleotide sequence ID" value="NZ_QGIB01000072.1"/>
</dbReference>
<evidence type="ECO:0000259" key="6">
    <source>
        <dbReference type="PROSITE" id="PS51900"/>
    </source>
</evidence>
<accession>A0A6L5P1P6</accession>
<dbReference type="InterPro" id="IPR013762">
    <property type="entry name" value="Integrase-like_cat_sf"/>
</dbReference>
<feature type="domain" description="Tyr recombinase" evidence="5">
    <location>
        <begin position="163"/>
        <end position="354"/>
    </location>
</feature>
<dbReference type="EMBL" id="WJNA01000005">
    <property type="protein sequence ID" value="MRH08380.1"/>
    <property type="molecule type" value="Genomic_DNA"/>
</dbReference>
<evidence type="ECO:0000256" key="2">
    <source>
        <dbReference type="ARBA" id="ARBA00023125"/>
    </source>
</evidence>
<dbReference type="PROSITE" id="PS51900">
    <property type="entry name" value="CB"/>
    <property type="match status" value="1"/>
</dbReference>
<evidence type="ECO:0000313" key="7">
    <source>
        <dbReference type="EMBL" id="MRH08380.1"/>
    </source>
</evidence>
<dbReference type="Proteomes" id="UP000472879">
    <property type="component" value="Unassembled WGS sequence"/>
</dbReference>
<evidence type="ECO:0000313" key="8">
    <source>
        <dbReference type="Proteomes" id="UP000472879"/>
    </source>
</evidence>
<dbReference type="InterPro" id="IPR011010">
    <property type="entry name" value="DNA_brk_join_enz"/>
</dbReference>
<dbReference type="SUPFAM" id="SSF56349">
    <property type="entry name" value="DNA breaking-rejoining enzymes"/>
    <property type="match status" value="1"/>
</dbReference>
<dbReference type="GO" id="GO:0006310">
    <property type="term" value="P:DNA recombination"/>
    <property type="evidence" value="ECO:0007669"/>
    <property type="project" value="UniProtKB-KW"/>
</dbReference>
<gene>
    <name evidence="7" type="ORF">GIX81_02770</name>
</gene>
<dbReference type="InterPro" id="IPR025269">
    <property type="entry name" value="SAM-like_dom"/>
</dbReference>
<dbReference type="PANTHER" id="PTHR30349">
    <property type="entry name" value="PHAGE INTEGRASE-RELATED"/>
    <property type="match status" value="1"/>
</dbReference>
<dbReference type="PROSITE" id="PS51898">
    <property type="entry name" value="TYR_RECOMBINASE"/>
    <property type="match status" value="1"/>
</dbReference>
<evidence type="ECO:0000256" key="3">
    <source>
        <dbReference type="ARBA" id="ARBA00023172"/>
    </source>
</evidence>
<evidence type="ECO:0000256" key="4">
    <source>
        <dbReference type="PROSITE-ProRule" id="PRU01248"/>
    </source>
</evidence>
<dbReference type="Gene3D" id="1.10.150.130">
    <property type="match status" value="1"/>
</dbReference>
<organism evidence="7 8">
    <name type="scientific">Limosilactobacillus reuteri</name>
    <name type="common">Lactobacillus reuteri</name>
    <dbReference type="NCBI Taxonomy" id="1598"/>
    <lineage>
        <taxon>Bacteria</taxon>
        <taxon>Bacillati</taxon>
        <taxon>Bacillota</taxon>
        <taxon>Bacilli</taxon>
        <taxon>Lactobacillales</taxon>
        <taxon>Lactobacillaceae</taxon>
        <taxon>Limosilactobacillus</taxon>
    </lineage>
</organism>
<keyword evidence="2 4" id="KW-0238">DNA-binding</keyword>
<reference evidence="7 8" key="1">
    <citation type="submission" date="2019-11" db="EMBL/GenBank/DDBJ databases">
        <title>Draft genome sequence of 12 host-associated Lactobacillus reuteri rodent strains.</title>
        <authorList>
            <person name="Zhang S."/>
            <person name="Ozcam M."/>
            <person name="Van Pijkeren J.P."/>
        </authorList>
    </citation>
    <scope>NUCLEOTIDE SEQUENCE [LARGE SCALE GENOMIC DNA]</scope>
    <source>
        <strain evidence="7 8">Lr4020</strain>
    </source>
</reference>
<dbReference type="InterPro" id="IPR010998">
    <property type="entry name" value="Integrase_recombinase_N"/>
</dbReference>
<dbReference type="Pfam" id="PF00589">
    <property type="entry name" value="Phage_integrase"/>
    <property type="match status" value="1"/>
</dbReference>
<evidence type="ECO:0000256" key="1">
    <source>
        <dbReference type="ARBA" id="ARBA00008857"/>
    </source>
</evidence>
<dbReference type="Pfam" id="PF13102">
    <property type="entry name" value="Phage_int_SAM_5"/>
    <property type="match status" value="1"/>
</dbReference>
<dbReference type="InterPro" id="IPR044068">
    <property type="entry name" value="CB"/>
</dbReference>
<protein>
    <submittedName>
        <fullName evidence="7">Tyrosine-type recombinase/integrase</fullName>
    </submittedName>
</protein>
<dbReference type="GO" id="GO:0015074">
    <property type="term" value="P:DNA integration"/>
    <property type="evidence" value="ECO:0007669"/>
    <property type="project" value="InterPro"/>
</dbReference>
<proteinExistence type="inferred from homology"/>
<keyword evidence="3" id="KW-0233">DNA recombination</keyword>
<dbReference type="CDD" id="cd01189">
    <property type="entry name" value="INT_ICEBs1_C_like"/>
    <property type="match status" value="1"/>
</dbReference>
<evidence type="ECO:0000259" key="5">
    <source>
        <dbReference type="PROSITE" id="PS51898"/>
    </source>
</evidence>
<name>A0A6L5P1P6_LIMRT</name>
<dbReference type="InterPro" id="IPR050090">
    <property type="entry name" value="Tyrosine_recombinase_XerCD"/>
</dbReference>
<dbReference type="Gene3D" id="1.10.443.10">
    <property type="entry name" value="Intergrase catalytic core"/>
    <property type="match status" value="1"/>
</dbReference>
<dbReference type="Pfam" id="PF14657">
    <property type="entry name" value="Arm-DNA-bind_4"/>
    <property type="match status" value="1"/>
</dbReference>